<dbReference type="PANTHER" id="PTHR30222">
    <property type="entry name" value="SPERMIDINE/PUTRESCINE-BINDING PERIPLASMIC PROTEIN"/>
    <property type="match status" value="1"/>
</dbReference>
<dbReference type="InterPro" id="IPR006059">
    <property type="entry name" value="SBP"/>
</dbReference>
<dbReference type="PANTHER" id="PTHR30222:SF2">
    <property type="entry name" value="ABC TRANSPORTER SUBSTRATE-BINDING PROTEIN"/>
    <property type="match status" value="1"/>
</dbReference>
<evidence type="ECO:0000256" key="1">
    <source>
        <dbReference type="ARBA" id="ARBA00022729"/>
    </source>
</evidence>
<dbReference type="Gene3D" id="3.40.190.10">
    <property type="entry name" value="Periplasmic binding protein-like II"/>
    <property type="match status" value="2"/>
</dbReference>
<keyword evidence="2" id="KW-0574">Periplasm</keyword>
<evidence type="ECO:0000256" key="2">
    <source>
        <dbReference type="ARBA" id="ARBA00022764"/>
    </source>
</evidence>
<sequence length="366" mass="40554">MTADRTAKGSKASASFGRTSIDRRVALKLMGGGLAAPFVLRSAESRAAGPLIVVNYGGAVAEAKDRVLYKPFTELTGIPIVQVAGPDLAKIRAQVESGDVEWDVVDVVDPWVYAGEEFGFYEKVPESLYDRSAVIPAARRDYSCGSYVYAGGMAHSSIRYAEEGQYPLSWAEFWDVEKIPGRRALLNRVINNLELALMADGVPPEEVYPCDVERAFRSLDRIKPHIAVWPTPAGQPVSLIEADEIDFAYNFQQVVVQRRREADAPVAFSFNQCLLGILWTAVMKGAPNKDAAFRFLEFAMKPEQQIAFANITSNAPVYPAAFSQIDKSLQPWVPDLNREGSLVINGGWWLGKEEELTIRFKEWLIS</sequence>
<gene>
    <name evidence="3" type="ORF">JCR33_19915</name>
</gene>
<organism evidence="3 4">
    <name type="scientific">Acuticoccus mangrovi</name>
    <dbReference type="NCBI Taxonomy" id="2796142"/>
    <lineage>
        <taxon>Bacteria</taxon>
        <taxon>Pseudomonadati</taxon>
        <taxon>Pseudomonadota</taxon>
        <taxon>Alphaproteobacteria</taxon>
        <taxon>Hyphomicrobiales</taxon>
        <taxon>Amorphaceae</taxon>
        <taxon>Acuticoccus</taxon>
    </lineage>
</organism>
<dbReference type="EMBL" id="JAEKJA010000021">
    <property type="protein sequence ID" value="MBJ3777978.1"/>
    <property type="molecule type" value="Genomic_DNA"/>
</dbReference>
<proteinExistence type="predicted"/>
<keyword evidence="1" id="KW-0732">Signal</keyword>
<evidence type="ECO:0000313" key="3">
    <source>
        <dbReference type="EMBL" id="MBJ3777978.1"/>
    </source>
</evidence>
<dbReference type="Pfam" id="PF13416">
    <property type="entry name" value="SBP_bac_8"/>
    <property type="match status" value="1"/>
</dbReference>
<reference evidence="3" key="1">
    <citation type="submission" date="2020-12" db="EMBL/GenBank/DDBJ databases">
        <title>Bacterial taxonomy.</title>
        <authorList>
            <person name="Pan X."/>
        </authorList>
    </citation>
    <scope>NUCLEOTIDE SEQUENCE</scope>
    <source>
        <strain evidence="3">B2012</strain>
    </source>
</reference>
<dbReference type="RefSeq" id="WP_198883873.1">
    <property type="nucleotide sequence ID" value="NZ_JAEKJA010000021.1"/>
</dbReference>
<dbReference type="AlphaFoldDB" id="A0A934IK57"/>
<protein>
    <submittedName>
        <fullName evidence="3">Extracellular solute-binding protein</fullName>
    </submittedName>
</protein>
<accession>A0A934IK57</accession>
<dbReference type="SUPFAM" id="SSF53850">
    <property type="entry name" value="Periplasmic binding protein-like II"/>
    <property type="match status" value="1"/>
</dbReference>
<evidence type="ECO:0000313" key="4">
    <source>
        <dbReference type="Proteomes" id="UP000609531"/>
    </source>
</evidence>
<name>A0A934IK57_9HYPH</name>
<dbReference type="Proteomes" id="UP000609531">
    <property type="component" value="Unassembled WGS sequence"/>
</dbReference>
<keyword evidence="4" id="KW-1185">Reference proteome</keyword>
<comment type="caution">
    <text evidence="3">The sequence shown here is derived from an EMBL/GenBank/DDBJ whole genome shotgun (WGS) entry which is preliminary data.</text>
</comment>